<sequence length="664" mass="72464">MFHIHIYSLGDISLLMCYSSCILELRRHLTSSAIEHTYDMDSSGIECHIARVIRPADDMTRSRRVSISEQVGIDNPVFEHHRRISACSEPNSESARKKSILHHSSNCGSIENIPQHKFDLENGRINGNQNRKKSAMSLSSSIRDKIEYSDELKKSWLYMFCARCHGPDDTPSWEPPGWRRACPRPFCPSYRKFARVLCLFLLGLMVWGVTYAIIGNDAGPGGPLFSLASLAIAAHFGGWLFSLTTLPALIGMLLTGIIMQNSGLVHIEGYSGVVKNLRKIALVIILTRAGLDLDPNALKKQKITMPKLGLVPWIIEASLVAVTTTYILGLPWIWSFLIGSVIAAVSPAVVVPCLFRLRAKGYGVAKGIPTLIIAIAGIDDAASVAIFGIVKSVMFSHDALWYQILQGPIAIIGGLGFGILWGCLAKYVPEKGDPFMVPLRVLMLLGGGLIAVFGSEAIELGGAGPLAVVAAAFVSCYFWQEDGWQVDDNPVAISFEIFWMIFEPILFGVTGTQIKIDELEGETVYLSIGCLLVGIILRMIGTILVGVGSKLNLKEKIFIALACMAKATVQAALGPVTLDEIDKNDPDQLRYAETTLNLCVLSILLTAPTGAIIMSISGPKLLTKTTELVAPPEGWRTRRPSIRDISIITEDPDLEDTASDEYKP</sequence>
<keyword evidence="5 6" id="KW-0472">Membrane</keyword>
<evidence type="ECO:0000256" key="4">
    <source>
        <dbReference type="ARBA" id="ARBA00022989"/>
    </source>
</evidence>
<dbReference type="Proteomes" id="UP001168990">
    <property type="component" value="Unassembled WGS sequence"/>
</dbReference>
<dbReference type="GO" id="GO:0015297">
    <property type="term" value="F:antiporter activity"/>
    <property type="evidence" value="ECO:0007669"/>
    <property type="project" value="InterPro"/>
</dbReference>
<feature type="transmembrane region" description="Helical" evidence="6">
    <location>
        <begin position="333"/>
        <end position="355"/>
    </location>
</feature>
<comment type="similarity">
    <text evidence="2">Belongs to the monovalent cation:proton antiporter 1 (CPA1) transporter (TC 2.A.36) family.</text>
</comment>
<feature type="transmembrane region" description="Helical" evidence="6">
    <location>
        <begin position="308"/>
        <end position="327"/>
    </location>
</feature>
<feature type="transmembrane region" description="Helical" evidence="6">
    <location>
        <begin position="226"/>
        <end position="254"/>
    </location>
</feature>
<evidence type="ECO:0000259" key="7">
    <source>
        <dbReference type="Pfam" id="PF00999"/>
    </source>
</evidence>
<dbReference type="Gene3D" id="1.20.1530.20">
    <property type="match status" value="1"/>
</dbReference>
<dbReference type="InterPro" id="IPR051843">
    <property type="entry name" value="CPA1_transporter"/>
</dbReference>
<reference evidence="8" key="1">
    <citation type="journal article" date="2023" name="bioRxiv">
        <title>Scaffold-level genome assemblies of two parasitoid biocontrol wasps reveal the parthenogenesis mechanism and an associated novel virus.</title>
        <authorList>
            <person name="Inwood S."/>
            <person name="Skelly J."/>
            <person name="Guhlin J."/>
            <person name="Harrop T."/>
            <person name="Goldson S."/>
            <person name="Dearden P."/>
        </authorList>
    </citation>
    <scope>NUCLEOTIDE SEQUENCE</scope>
    <source>
        <strain evidence="8">Irish</strain>
        <tissue evidence="8">Whole body</tissue>
    </source>
</reference>
<reference evidence="8" key="2">
    <citation type="submission" date="2023-03" db="EMBL/GenBank/DDBJ databases">
        <authorList>
            <person name="Inwood S.N."/>
            <person name="Skelly J.G."/>
            <person name="Guhlin J."/>
            <person name="Harrop T.W.R."/>
            <person name="Goldson S.G."/>
            <person name="Dearden P.K."/>
        </authorList>
    </citation>
    <scope>NUCLEOTIDE SEQUENCE</scope>
    <source>
        <strain evidence="8">Irish</strain>
        <tissue evidence="8">Whole body</tissue>
    </source>
</reference>
<keyword evidence="3 6" id="KW-0812">Transmembrane</keyword>
<keyword evidence="9" id="KW-1185">Reference proteome</keyword>
<protein>
    <recommendedName>
        <fullName evidence="7">Cation/H+ exchanger transmembrane domain-containing protein</fullName>
    </recommendedName>
</protein>
<keyword evidence="4 6" id="KW-1133">Transmembrane helix</keyword>
<feature type="transmembrane region" description="Helical" evidence="6">
    <location>
        <begin position="193"/>
        <end position="214"/>
    </location>
</feature>
<dbReference type="EMBL" id="JAQQBS010001424">
    <property type="protein sequence ID" value="KAK0158793.1"/>
    <property type="molecule type" value="Genomic_DNA"/>
</dbReference>
<dbReference type="GO" id="GO:1902600">
    <property type="term" value="P:proton transmembrane transport"/>
    <property type="evidence" value="ECO:0007669"/>
    <property type="project" value="InterPro"/>
</dbReference>
<feature type="transmembrane region" description="Helical" evidence="6">
    <location>
        <begin position="557"/>
        <end position="575"/>
    </location>
</feature>
<name>A0AA39C6M6_9HYME</name>
<feature type="transmembrane region" description="Helical" evidence="6">
    <location>
        <begin position="437"/>
        <end position="454"/>
    </location>
</feature>
<dbReference type="AlphaFoldDB" id="A0AA39C6M6"/>
<feature type="transmembrane region" description="Helical" evidence="6">
    <location>
        <begin position="595"/>
        <end position="616"/>
    </location>
</feature>
<dbReference type="InterPro" id="IPR006153">
    <property type="entry name" value="Cation/H_exchanger_TM"/>
</dbReference>
<evidence type="ECO:0000313" key="8">
    <source>
        <dbReference type="EMBL" id="KAK0158793.1"/>
    </source>
</evidence>
<evidence type="ECO:0000313" key="9">
    <source>
        <dbReference type="Proteomes" id="UP001168990"/>
    </source>
</evidence>
<feature type="transmembrane region" description="Helical" evidence="6">
    <location>
        <begin position="367"/>
        <end position="389"/>
    </location>
</feature>
<evidence type="ECO:0000256" key="2">
    <source>
        <dbReference type="ARBA" id="ARBA00007367"/>
    </source>
</evidence>
<feature type="transmembrane region" description="Helical" evidence="6">
    <location>
        <begin position="460"/>
        <end position="479"/>
    </location>
</feature>
<dbReference type="Pfam" id="PF00999">
    <property type="entry name" value="Na_H_Exchanger"/>
    <property type="match status" value="1"/>
</dbReference>
<proteinExistence type="inferred from homology"/>
<dbReference type="InterPro" id="IPR038770">
    <property type="entry name" value="Na+/solute_symporter_sf"/>
</dbReference>
<feature type="transmembrane region" description="Helical" evidence="6">
    <location>
        <begin position="491"/>
        <end position="512"/>
    </location>
</feature>
<evidence type="ECO:0000256" key="6">
    <source>
        <dbReference type="SAM" id="Phobius"/>
    </source>
</evidence>
<evidence type="ECO:0000256" key="5">
    <source>
        <dbReference type="ARBA" id="ARBA00023136"/>
    </source>
</evidence>
<dbReference type="GO" id="GO:0016020">
    <property type="term" value="C:membrane"/>
    <property type="evidence" value="ECO:0007669"/>
    <property type="project" value="UniProtKB-SubCell"/>
</dbReference>
<comment type="subcellular location">
    <subcellularLocation>
        <location evidence="1">Membrane</location>
        <topology evidence="1">Multi-pass membrane protein</topology>
    </subcellularLocation>
</comment>
<evidence type="ECO:0000256" key="3">
    <source>
        <dbReference type="ARBA" id="ARBA00022692"/>
    </source>
</evidence>
<feature type="domain" description="Cation/H+ exchanger transmembrane" evidence="7">
    <location>
        <begin position="232"/>
        <end position="608"/>
    </location>
</feature>
<dbReference type="PANTHER" id="PTHR31102">
    <property type="match status" value="1"/>
</dbReference>
<feature type="transmembrane region" description="Helical" evidence="6">
    <location>
        <begin position="524"/>
        <end position="545"/>
    </location>
</feature>
<comment type="caution">
    <text evidence="8">The sequence shown here is derived from an EMBL/GenBank/DDBJ whole genome shotgun (WGS) entry which is preliminary data.</text>
</comment>
<evidence type="ECO:0000256" key="1">
    <source>
        <dbReference type="ARBA" id="ARBA00004141"/>
    </source>
</evidence>
<feature type="transmembrane region" description="Helical" evidence="6">
    <location>
        <begin position="401"/>
        <end position="425"/>
    </location>
</feature>
<organism evidence="8 9">
    <name type="scientific">Microctonus aethiopoides</name>
    <dbReference type="NCBI Taxonomy" id="144406"/>
    <lineage>
        <taxon>Eukaryota</taxon>
        <taxon>Metazoa</taxon>
        <taxon>Ecdysozoa</taxon>
        <taxon>Arthropoda</taxon>
        <taxon>Hexapoda</taxon>
        <taxon>Insecta</taxon>
        <taxon>Pterygota</taxon>
        <taxon>Neoptera</taxon>
        <taxon>Endopterygota</taxon>
        <taxon>Hymenoptera</taxon>
        <taxon>Apocrita</taxon>
        <taxon>Ichneumonoidea</taxon>
        <taxon>Braconidae</taxon>
        <taxon>Euphorinae</taxon>
        <taxon>Microctonus</taxon>
    </lineage>
</organism>
<accession>A0AA39C6M6</accession>
<gene>
    <name evidence="8" type="ORF">PV328_009746</name>
</gene>
<dbReference type="PANTHER" id="PTHR31102:SF1">
    <property type="entry name" value="CATION_H+ EXCHANGER DOMAIN-CONTAINING PROTEIN"/>
    <property type="match status" value="1"/>
</dbReference>